<dbReference type="PROSITE" id="PS01285">
    <property type="entry name" value="FA58C_1"/>
    <property type="match status" value="1"/>
</dbReference>
<dbReference type="Gene3D" id="2.60.120.260">
    <property type="entry name" value="Galactose-binding domain-like"/>
    <property type="match status" value="3"/>
</dbReference>
<dbReference type="SUPFAM" id="SSF49785">
    <property type="entry name" value="Galactose-binding domain-like"/>
    <property type="match status" value="3"/>
</dbReference>
<dbReference type="InterPro" id="IPR008979">
    <property type="entry name" value="Galactose-bd-like_sf"/>
</dbReference>
<dbReference type="Pfam" id="PF00754">
    <property type="entry name" value="F5_F8_type_C"/>
    <property type="match status" value="2"/>
</dbReference>
<dbReference type="InterPro" id="IPR000421">
    <property type="entry name" value="FA58C"/>
</dbReference>
<gene>
    <name evidence="2" type="primary">LOC115212288</name>
</gene>
<accession>A0A6P7SGA8</accession>
<dbReference type="RefSeq" id="XP_029636991.1">
    <property type="nucleotide sequence ID" value="XM_029781131.2"/>
</dbReference>
<dbReference type="SMART" id="SM00231">
    <property type="entry name" value="FA58C"/>
    <property type="match status" value="2"/>
</dbReference>
<proteinExistence type="predicted"/>
<dbReference type="PANTHER" id="PTHR24543:SF334">
    <property type="entry name" value="F5_8 TYPE C DOMAIN-CONTAINING PROTEIN"/>
    <property type="match status" value="1"/>
</dbReference>
<organism evidence="1 2">
    <name type="scientific">Octopus sinensis</name>
    <name type="common">East Asian common octopus</name>
    <dbReference type="NCBI Taxonomy" id="2607531"/>
    <lineage>
        <taxon>Eukaryota</taxon>
        <taxon>Metazoa</taxon>
        <taxon>Spiralia</taxon>
        <taxon>Lophotrochozoa</taxon>
        <taxon>Mollusca</taxon>
        <taxon>Cephalopoda</taxon>
        <taxon>Coleoidea</taxon>
        <taxon>Octopodiformes</taxon>
        <taxon>Octopoda</taxon>
        <taxon>Incirrata</taxon>
        <taxon>Octopodidae</taxon>
        <taxon>Octopus</taxon>
    </lineage>
</organism>
<dbReference type="CDD" id="cd00057">
    <property type="entry name" value="FA58C"/>
    <property type="match status" value="2"/>
</dbReference>
<evidence type="ECO:0000313" key="1">
    <source>
        <dbReference type="Proteomes" id="UP000515154"/>
    </source>
</evidence>
<protein>
    <submittedName>
        <fullName evidence="2">Lactadherin isoform X2</fullName>
    </submittedName>
</protein>
<dbReference type="PROSITE" id="PS50022">
    <property type="entry name" value="FA58C_3"/>
    <property type="match status" value="2"/>
</dbReference>
<dbReference type="Proteomes" id="UP000515154">
    <property type="component" value="Linkage group LG5"/>
</dbReference>
<dbReference type="PANTHER" id="PTHR24543">
    <property type="entry name" value="MULTICOPPER OXIDASE-RELATED"/>
    <property type="match status" value="1"/>
</dbReference>
<reference evidence="2" key="1">
    <citation type="submission" date="2025-08" db="UniProtKB">
        <authorList>
            <consortium name="RefSeq"/>
        </authorList>
    </citation>
    <scope>IDENTIFICATION</scope>
</reference>
<dbReference type="PROSITE" id="PS01286">
    <property type="entry name" value="FA58C_2"/>
    <property type="match status" value="1"/>
</dbReference>
<keyword evidence="1" id="KW-1185">Reference proteome</keyword>
<name>A0A6P7SGA8_9MOLL</name>
<dbReference type="AlphaFoldDB" id="A0A6P7SGA8"/>
<dbReference type="FunFam" id="2.60.120.260:FF:000016">
    <property type="entry name" value="Contactin-associated protein-like 4 isoform 1"/>
    <property type="match status" value="1"/>
</dbReference>
<sequence>MKMDGNLYRLHRKGLYWCHRSPLKLQLGPIVHVLLFSLLGIFLPKVTAVCTMDGPLGMTTGTIKDFQIKSSNSYPQVWDKYCHEKYGRVYMPNKYGWCAKYKSPSEWLMVDLGVAAKVTGVMTQGRGDGVEWVTSFLVSYSMDSFDWNYVHDSYNNQKVFEGNIDSYSVRHSYFDQPILARYIKFHTVSWNKHPSMRVEILGCQLCKEPIGLPPYGKMSASSNLSFRRKSSCQPEDGNILSNKAWCSKKQDQNQWLQIDIGPPTLITAIITRGRADTRRKHWVTKFNVTYSNDTKIWYGYRDALHLASKLFRGNDDKHLKRIHYLNSPFVARFIRIHPVEWHQKIGMRFGLLGCPYTGKCTTGFMRVNDAAPCVENLAFKKESWINSKRHIKRHIRHQDKDGPAARAVDGKIKSVLPECTTLDNLYGENPVWMVDLGPRTNVSGVIIYTWQNRDDVQVQPNTNSLEKIIVYVHDKLKDSDDDQYAPDNMCGYVSALNNAIFQPKLHVQCIRSLSGRYLSIEAWGKSYTFNKLFSATFCEVQVYA</sequence>
<evidence type="ECO:0000313" key="2">
    <source>
        <dbReference type="RefSeq" id="XP_029636991.1"/>
    </source>
</evidence>